<keyword evidence="3" id="KW-1185">Reference proteome</keyword>
<name>A0A553P5Z8_TIGCA</name>
<reference evidence="2 3" key="1">
    <citation type="journal article" date="2018" name="Nat. Ecol. Evol.">
        <title>Genomic signatures of mitonuclear coevolution across populations of Tigriopus californicus.</title>
        <authorList>
            <person name="Barreto F.S."/>
            <person name="Watson E.T."/>
            <person name="Lima T.G."/>
            <person name="Willett C.S."/>
            <person name="Edmands S."/>
            <person name="Li W."/>
            <person name="Burton R.S."/>
        </authorList>
    </citation>
    <scope>NUCLEOTIDE SEQUENCE [LARGE SCALE GENOMIC DNA]</scope>
    <source>
        <strain evidence="2 3">San Diego</strain>
    </source>
</reference>
<comment type="caution">
    <text evidence="2">The sequence shown here is derived from an EMBL/GenBank/DDBJ whole genome shotgun (WGS) entry which is preliminary data.</text>
</comment>
<gene>
    <name evidence="2" type="ORF">TCAL_13317</name>
</gene>
<evidence type="ECO:0000313" key="2">
    <source>
        <dbReference type="EMBL" id="TRY73104.1"/>
    </source>
</evidence>
<dbReference type="AlphaFoldDB" id="A0A553P5Z8"/>
<proteinExistence type="predicted"/>
<feature type="compositionally biased region" description="Pro residues" evidence="1">
    <location>
        <begin position="1"/>
        <end position="19"/>
    </location>
</feature>
<evidence type="ECO:0000256" key="1">
    <source>
        <dbReference type="SAM" id="MobiDB-lite"/>
    </source>
</evidence>
<organism evidence="2 3">
    <name type="scientific">Tigriopus californicus</name>
    <name type="common">Marine copepod</name>
    <dbReference type="NCBI Taxonomy" id="6832"/>
    <lineage>
        <taxon>Eukaryota</taxon>
        <taxon>Metazoa</taxon>
        <taxon>Ecdysozoa</taxon>
        <taxon>Arthropoda</taxon>
        <taxon>Crustacea</taxon>
        <taxon>Multicrustacea</taxon>
        <taxon>Hexanauplia</taxon>
        <taxon>Copepoda</taxon>
        <taxon>Harpacticoida</taxon>
        <taxon>Harpacticidae</taxon>
        <taxon>Tigriopus</taxon>
    </lineage>
</organism>
<feature type="region of interest" description="Disordered" evidence="1">
    <location>
        <begin position="1"/>
        <end position="23"/>
    </location>
</feature>
<accession>A0A553P5Z8</accession>
<evidence type="ECO:0000313" key="3">
    <source>
        <dbReference type="Proteomes" id="UP000318571"/>
    </source>
</evidence>
<dbReference type="Proteomes" id="UP000318571">
    <property type="component" value="Chromosome 3"/>
</dbReference>
<protein>
    <submittedName>
        <fullName evidence="2">Uncharacterized protein</fullName>
    </submittedName>
</protein>
<sequence length="109" mass="11271">MAGAPPVSPSPPPPPPSPPILDQVSENMDLLARRDVVAATEAVRVIGLLLARPNEQDRIGRSQRAAVCAKAAADATSAAARALNTESSALEAQSAKNLAEHAEQLIALF</sequence>
<dbReference type="EMBL" id="VCGU01000007">
    <property type="protein sequence ID" value="TRY73104.1"/>
    <property type="molecule type" value="Genomic_DNA"/>
</dbReference>